<keyword evidence="4" id="KW-1185">Reference proteome</keyword>
<accession>A0A498JS82</accession>
<evidence type="ECO:0000313" key="4">
    <source>
        <dbReference type="Proteomes" id="UP000290289"/>
    </source>
</evidence>
<dbReference type="CDD" id="cd00519">
    <property type="entry name" value="Lipase_3"/>
    <property type="match status" value="1"/>
</dbReference>
<evidence type="ECO:0000256" key="1">
    <source>
        <dbReference type="ARBA" id="ARBA00022801"/>
    </source>
</evidence>
<dbReference type="GO" id="GO:0006629">
    <property type="term" value="P:lipid metabolic process"/>
    <property type="evidence" value="ECO:0007669"/>
    <property type="project" value="InterPro"/>
</dbReference>
<name>A0A498JS82_MALDO</name>
<dbReference type="EMBL" id="RDQH01000331">
    <property type="protein sequence ID" value="RXH98300.1"/>
    <property type="molecule type" value="Genomic_DNA"/>
</dbReference>
<dbReference type="SUPFAM" id="SSF53474">
    <property type="entry name" value="alpha/beta-Hydrolases"/>
    <property type="match status" value="1"/>
</dbReference>
<organism evidence="3 4">
    <name type="scientific">Malus domestica</name>
    <name type="common">Apple</name>
    <name type="synonym">Pyrus malus</name>
    <dbReference type="NCBI Taxonomy" id="3750"/>
    <lineage>
        <taxon>Eukaryota</taxon>
        <taxon>Viridiplantae</taxon>
        <taxon>Streptophyta</taxon>
        <taxon>Embryophyta</taxon>
        <taxon>Tracheophyta</taxon>
        <taxon>Spermatophyta</taxon>
        <taxon>Magnoliopsida</taxon>
        <taxon>eudicotyledons</taxon>
        <taxon>Gunneridae</taxon>
        <taxon>Pentapetalae</taxon>
        <taxon>rosids</taxon>
        <taxon>fabids</taxon>
        <taxon>Rosales</taxon>
        <taxon>Rosaceae</taxon>
        <taxon>Amygdaloideae</taxon>
        <taxon>Maleae</taxon>
        <taxon>Malus</taxon>
    </lineage>
</organism>
<dbReference type="SMR" id="A0A498JS82"/>
<gene>
    <name evidence="3" type="ORF">DVH24_010625</name>
</gene>
<dbReference type="PROSITE" id="PS51257">
    <property type="entry name" value="PROKAR_LIPOPROTEIN"/>
    <property type="match status" value="1"/>
</dbReference>
<dbReference type="InterPro" id="IPR029058">
    <property type="entry name" value="AB_hydrolase_fold"/>
</dbReference>
<dbReference type="Gene3D" id="3.40.50.1820">
    <property type="entry name" value="alpha/beta hydrolase"/>
    <property type="match status" value="1"/>
</dbReference>
<dbReference type="GO" id="GO:0016787">
    <property type="term" value="F:hydrolase activity"/>
    <property type="evidence" value="ECO:0007669"/>
    <property type="project" value="UniProtKB-KW"/>
</dbReference>
<evidence type="ECO:0000313" key="3">
    <source>
        <dbReference type="EMBL" id="RXH98300.1"/>
    </source>
</evidence>
<dbReference type="Proteomes" id="UP000290289">
    <property type="component" value="Chromosome 5"/>
</dbReference>
<sequence>MEFAKRFSKRLFHSLYFTQSCVKREEFYQRFVYSYVNRFQSQHSKAEKGGESDTSKKLKAVVPPQAADGISSYSSEDEGLVDGKEKRLELAWLPRVLEPALQLCRWALPTPAGNGVGNKTPSTTRSVSEIIANIQRSKIGIEDWSLSDLTIGLFLIYLRQASVNPFEDVNGVQVSSDSMVQDLIYHSELAKGSYKDNTAALARNTMLRESNVLKFVKDSSVMRPGYYIGIDPRKKLVILGIRGTHTVYDLITDVVSSSDDEVTFEGYSTHFGTAEAARWFLSHEMGNIRKCLEKYKGFKLRLVGHSLGGSTAALLAIMLRKMSVKELGFNPEIVSAVGYATPPCVSKELAESCSSYVTTVVMQDDIIPRLSPASLTRLRSEILKTDWMSVIEKEDWKSVIDLVTNAKQVVSSVQDVARKLSDYAKFGSSKHSSDGPIIKKIPTPPGVPLNEREVTENAGAIKSGGAACKVPEELFVPGTVYCLKRNVDARTSSGGSRREYFTLWKRHPGEHFQRIVLSSNIITDHKCVSHYYALRDVLKGLPASDDEDEFS</sequence>
<evidence type="ECO:0000259" key="2">
    <source>
        <dbReference type="Pfam" id="PF01764"/>
    </source>
</evidence>
<dbReference type="AlphaFoldDB" id="A0A498JS82"/>
<reference evidence="3 4" key="1">
    <citation type="submission" date="2018-10" db="EMBL/GenBank/DDBJ databases">
        <title>A high-quality apple genome assembly.</title>
        <authorList>
            <person name="Hu J."/>
        </authorList>
    </citation>
    <scope>NUCLEOTIDE SEQUENCE [LARGE SCALE GENOMIC DNA]</scope>
    <source>
        <strain evidence="4">cv. HFTH1</strain>
        <tissue evidence="3">Young leaf</tissue>
    </source>
</reference>
<comment type="caution">
    <text evidence="3">The sequence shown here is derived from an EMBL/GenBank/DDBJ whole genome shotgun (WGS) entry which is preliminary data.</text>
</comment>
<feature type="domain" description="Fungal lipase-type" evidence="2">
    <location>
        <begin position="239"/>
        <end position="373"/>
    </location>
</feature>
<proteinExistence type="predicted"/>
<protein>
    <recommendedName>
        <fullName evidence="2">Fungal lipase-type domain-containing protein</fullName>
    </recommendedName>
</protein>
<keyword evidence="1" id="KW-0378">Hydrolase</keyword>
<dbReference type="Pfam" id="PF01764">
    <property type="entry name" value="Lipase_3"/>
    <property type="match status" value="1"/>
</dbReference>
<dbReference type="Gramene" id="mRNA:MD05G0167600">
    <property type="protein sequence ID" value="mRNA:MD05G0167600"/>
    <property type="gene ID" value="MD05G0167600"/>
</dbReference>
<dbReference type="PANTHER" id="PTHR47418">
    <property type="entry name" value="ALPHA/BETA-HYDROLASES SUPERFAMILY PROTEIN"/>
    <property type="match status" value="1"/>
</dbReference>
<dbReference type="InterPro" id="IPR002921">
    <property type="entry name" value="Fungal_lipase-type"/>
</dbReference>